<dbReference type="InterPro" id="IPR001387">
    <property type="entry name" value="Cro/C1-type_HTH"/>
</dbReference>
<dbReference type="PANTHER" id="PTHR46558">
    <property type="entry name" value="TRACRIPTIONAL REGULATORY PROTEIN-RELATED-RELATED"/>
    <property type="match status" value="1"/>
</dbReference>
<dbReference type="SUPFAM" id="SSF47413">
    <property type="entry name" value="lambda repressor-like DNA-binding domains"/>
    <property type="match status" value="1"/>
</dbReference>
<dbReference type="AlphaFoldDB" id="A0A268P023"/>
<reference evidence="2 3" key="1">
    <citation type="submission" date="2017-07" db="EMBL/GenBank/DDBJ databases">
        <title>Isolation and whole genome analysis of endospore-forming bacteria from heroin.</title>
        <authorList>
            <person name="Kalinowski J."/>
            <person name="Ahrens B."/>
            <person name="Al-Dilaimi A."/>
            <person name="Winkler A."/>
            <person name="Wibberg D."/>
            <person name="Schleenbecker U."/>
            <person name="Ruckert C."/>
            <person name="Wolfel R."/>
            <person name="Grass G."/>
        </authorList>
    </citation>
    <scope>NUCLEOTIDE SEQUENCE [LARGE SCALE GENOMIC DNA]</scope>
    <source>
        <strain evidence="2 3">7539</strain>
    </source>
</reference>
<protein>
    <submittedName>
        <fullName evidence="2">Helix-turn-helix domain-containing protein</fullName>
    </submittedName>
</protein>
<dbReference type="CDD" id="cd00093">
    <property type="entry name" value="HTH_XRE"/>
    <property type="match status" value="1"/>
</dbReference>
<evidence type="ECO:0000313" key="3">
    <source>
        <dbReference type="Proteomes" id="UP000216207"/>
    </source>
</evidence>
<dbReference type="Proteomes" id="UP000216207">
    <property type="component" value="Unassembled WGS sequence"/>
</dbReference>
<dbReference type="InterPro" id="IPR010982">
    <property type="entry name" value="Lambda_DNA-bd_dom_sf"/>
</dbReference>
<keyword evidence="1" id="KW-0238">DNA-binding</keyword>
<evidence type="ECO:0000313" key="2">
    <source>
        <dbReference type="EMBL" id="PAE89102.1"/>
    </source>
</evidence>
<comment type="caution">
    <text evidence="2">The sequence shown here is derived from an EMBL/GenBank/DDBJ whole genome shotgun (WGS) entry which is preliminary data.</text>
</comment>
<evidence type="ECO:0000256" key="1">
    <source>
        <dbReference type="ARBA" id="ARBA00023125"/>
    </source>
</evidence>
<dbReference type="GO" id="GO:0003677">
    <property type="term" value="F:DNA binding"/>
    <property type="evidence" value="ECO:0007669"/>
    <property type="project" value="UniProtKB-KW"/>
</dbReference>
<dbReference type="RefSeq" id="WP_011248401.1">
    <property type="nucleotide sequence ID" value="NZ_BOQS01000001.1"/>
</dbReference>
<proteinExistence type="predicted"/>
<dbReference type="OMA" id="NISPMVY"/>
<dbReference type="Gene3D" id="1.10.260.40">
    <property type="entry name" value="lambda repressor-like DNA-binding domains"/>
    <property type="match status" value="1"/>
</dbReference>
<dbReference type="SMART" id="SM00530">
    <property type="entry name" value="HTH_XRE"/>
    <property type="match status" value="1"/>
</dbReference>
<sequence length="112" mass="12841">MAELNDRLRELRKAHQLTQQEVASFLGITESAYGFYEQGRNEPSIAKLKQLAEKYNVSIAYIAGETDIKTAPSDKVKENGSAYTFTNLDEEEKEFLGEQLELFRRLKKKKGH</sequence>
<dbReference type="PROSITE" id="PS50943">
    <property type="entry name" value="HTH_CROC1"/>
    <property type="match status" value="1"/>
</dbReference>
<name>A0A268P023_SHOCL</name>
<dbReference type="Pfam" id="PF01381">
    <property type="entry name" value="HTH_3"/>
    <property type="match status" value="1"/>
</dbReference>
<dbReference type="EMBL" id="NPCC01000011">
    <property type="protein sequence ID" value="PAE89102.1"/>
    <property type="molecule type" value="Genomic_DNA"/>
</dbReference>
<gene>
    <name evidence="2" type="ORF">CHH72_09675</name>
</gene>
<organism evidence="2 3">
    <name type="scientific">Shouchella clausii</name>
    <name type="common">Alkalihalobacillus clausii</name>
    <dbReference type="NCBI Taxonomy" id="79880"/>
    <lineage>
        <taxon>Bacteria</taxon>
        <taxon>Bacillati</taxon>
        <taxon>Bacillota</taxon>
        <taxon>Bacilli</taxon>
        <taxon>Bacillales</taxon>
        <taxon>Bacillaceae</taxon>
        <taxon>Shouchella</taxon>
    </lineage>
</organism>
<accession>A0A268P023</accession>
<dbReference type="PANTHER" id="PTHR46558:SF14">
    <property type="entry name" value="HTH-TYPE TRANSCRIPTIONAL REGULATOR ANSR"/>
    <property type="match status" value="1"/>
</dbReference>